<organism evidence="8 9">
    <name type="scientific">Xylanibacter muris</name>
    <dbReference type="NCBI Taxonomy" id="2736290"/>
    <lineage>
        <taxon>Bacteria</taxon>
        <taxon>Pseudomonadati</taxon>
        <taxon>Bacteroidota</taxon>
        <taxon>Bacteroidia</taxon>
        <taxon>Bacteroidales</taxon>
        <taxon>Prevotellaceae</taxon>
        <taxon>Xylanibacter</taxon>
    </lineage>
</organism>
<keyword evidence="6 7" id="KW-0720">Serine protease</keyword>
<sequence>MKKSTLILAAALSVATAKADEGMWTLYNLPQAVFNQMQAEGFSMPYDALYNGNNAIKDAVVNFSGFCSGVVVSPDGLVFTNHHCGFEAIRSHSTVEHDYMLNGFYAKTFADELPNKDMFVSFMVSQKDITGYLDSLGINKLIPSRQAVFLDSIENVMSKDVKAKDSTLRLEIKPFYEGNRYYATTYRDFTDLRLVFTIPKSMGKYGGETDNWMWPRQTCDFSVFRIYADPKTNGPAAYSENNVPYRPATWAPVSLQGYKEGDFSMTIGYPGSTSRYLSSYGIQERRDARNEPRAQVRGVKQDVMIRHMRANEAVRIKYDSKYAQSSNYWKNSIGMNKCIDSVGLIRQKSEFEGKIRAYVDSTGYLKGKLDFNLMERLYKKRIDIIHARTLFTETFYGTNELASRAIRVHNGMEVKGPKDKPSKQYVEFKDNSDKWDAALDKEVYAVLLKNYRDKVDAKYLPEFYKTIDTKFGGDYSEYVNYLWNKSILMKKGAKIYINKKNFNKDLGVAMGLDITTIFAELTAPLKEITDSIDVQERYLCDAKIRMEQDMPHYSDANFTMRLSYGQVGGFMLGGKPSGYYTTAESLLAKMKTGDKVIDYFAEPVMHELMGSKNFGKYTDKETGKLQLCFLTNNDITGGNSGSPMFDGKGRLIGLAFDGNWDSLSGDIFFDSKLARCIGVDIRYMLYMMDKWGHADRLLKEINAK</sequence>
<evidence type="ECO:0000256" key="1">
    <source>
        <dbReference type="ARBA" id="ARBA00010491"/>
    </source>
</evidence>
<evidence type="ECO:0000256" key="4">
    <source>
        <dbReference type="ARBA" id="ARBA00022729"/>
    </source>
</evidence>
<dbReference type="InterPro" id="IPR009003">
    <property type="entry name" value="Peptidase_S1_PA"/>
</dbReference>
<keyword evidence="2 7" id="KW-0031">Aminopeptidase</keyword>
<keyword evidence="9" id="KW-1185">Reference proteome</keyword>
<keyword evidence="4 7" id="KW-0732">Signal</keyword>
<gene>
    <name evidence="8" type="ORF">HPS56_00045</name>
</gene>
<dbReference type="EMBL" id="JABKKF010000001">
    <property type="protein sequence ID" value="NPD90761.1"/>
    <property type="molecule type" value="Genomic_DNA"/>
</dbReference>
<dbReference type="SUPFAM" id="SSF50494">
    <property type="entry name" value="Trypsin-like serine proteases"/>
    <property type="match status" value="1"/>
</dbReference>
<dbReference type="InterPro" id="IPR043504">
    <property type="entry name" value="Peptidase_S1_PA_chymotrypsin"/>
</dbReference>
<comment type="similarity">
    <text evidence="1 7">Belongs to the peptidase S46 family.</text>
</comment>
<dbReference type="PANTHER" id="PTHR38469">
    <property type="entry name" value="PERIPLASMIC PEPTIDASE SUBFAMILY S1B"/>
    <property type="match status" value="1"/>
</dbReference>
<dbReference type="Proteomes" id="UP000714420">
    <property type="component" value="Unassembled WGS sequence"/>
</dbReference>
<dbReference type="PANTHER" id="PTHR38469:SF1">
    <property type="entry name" value="PERIPLASMIC PEPTIDASE SUBFAMILY S1B"/>
    <property type="match status" value="1"/>
</dbReference>
<comment type="caution">
    <text evidence="8">The sequence shown here is derived from an EMBL/GenBank/DDBJ whole genome shotgun (WGS) entry which is preliminary data.</text>
</comment>
<feature type="chain" id="PRO_5044961269" description="Dipeptidyl-peptidase" evidence="7">
    <location>
        <begin position="20"/>
        <end position="704"/>
    </location>
</feature>
<evidence type="ECO:0000256" key="3">
    <source>
        <dbReference type="ARBA" id="ARBA00022670"/>
    </source>
</evidence>
<evidence type="ECO:0000313" key="9">
    <source>
        <dbReference type="Proteomes" id="UP000714420"/>
    </source>
</evidence>
<keyword evidence="3 7" id="KW-0645">Protease</keyword>
<dbReference type="Gene3D" id="2.40.10.10">
    <property type="entry name" value="Trypsin-like serine proteases"/>
    <property type="match status" value="1"/>
</dbReference>
<name>A0ABX2ALG2_9BACT</name>
<reference evidence="8 9" key="1">
    <citation type="submission" date="2020-05" db="EMBL/GenBank/DDBJ databases">
        <title>Distinct polysaccharide utilization as determinants for interspecies competition between intestinal Prevotella spp.</title>
        <authorList>
            <person name="Galvez E.J.C."/>
            <person name="Iljazovic A."/>
            <person name="Strowig T."/>
        </authorList>
    </citation>
    <scope>NUCLEOTIDE SEQUENCE [LARGE SCALE GENOMIC DNA]</scope>
    <source>
        <strain evidence="8 9">PMUR</strain>
    </source>
</reference>
<dbReference type="RefSeq" id="WP_172271930.1">
    <property type="nucleotide sequence ID" value="NZ_CASGMU010000015.1"/>
</dbReference>
<keyword evidence="5 7" id="KW-0378">Hydrolase</keyword>
<protein>
    <recommendedName>
        <fullName evidence="7">Dipeptidyl-peptidase</fullName>
        <ecNumber evidence="7">3.4.14.-</ecNumber>
    </recommendedName>
</protein>
<accession>A0ABX2ALG2</accession>
<evidence type="ECO:0000256" key="5">
    <source>
        <dbReference type="ARBA" id="ARBA00022801"/>
    </source>
</evidence>
<feature type="signal peptide" evidence="7">
    <location>
        <begin position="1"/>
        <end position="19"/>
    </location>
</feature>
<dbReference type="Pfam" id="PF10459">
    <property type="entry name" value="Peptidase_S46"/>
    <property type="match status" value="1"/>
</dbReference>
<evidence type="ECO:0000256" key="2">
    <source>
        <dbReference type="ARBA" id="ARBA00022438"/>
    </source>
</evidence>
<evidence type="ECO:0000256" key="7">
    <source>
        <dbReference type="RuleBase" id="RU366067"/>
    </source>
</evidence>
<dbReference type="InterPro" id="IPR019500">
    <property type="entry name" value="Pep_S46"/>
</dbReference>
<comment type="function">
    <text evidence="7">Catalyzes the removal of dipeptides from the N-terminus of oligopeptides.</text>
</comment>
<dbReference type="EC" id="3.4.14.-" evidence="7"/>
<evidence type="ECO:0000256" key="6">
    <source>
        <dbReference type="ARBA" id="ARBA00022825"/>
    </source>
</evidence>
<evidence type="ECO:0000313" key="8">
    <source>
        <dbReference type="EMBL" id="NPD90761.1"/>
    </source>
</evidence>
<proteinExistence type="inferred from homology"/>